<keyword evidence="7" id="KW-1185">Reference proteome</keyword>
<dbReference type="EMBL" id="CAJNOC010002317">
    <property type="protein sequence ID" value="CAF0925869.1"/>
    <property type="molecule type" value="Genomic_DNA"/>
</dbReference>
<accession>A0A814BEK4</accession>
<dbReference type="SUPFAM" id="SSF54001">
    <property type="entry name" value="Cysteine proteinases"/>
    <property type="match status" value="1"/>
</dbReference>
<dbReference type="PANTHER" id="PTHR12606:SF10">
    <property type="entry name" value="SENTRIN-SPECIFIC PROTEASE 5"/>
    <property type="match status" value="1"/>
</dbReference>
<keyword evidence="4" id="KW-0788">Thiol protease</keyword>
<organism evidence="6 7">
    <name type="scientific">Brachionus calyciflorus</name>
    <dbReference type="NCBI Taxonomy" id="104777"/>
    <lineage>
        <taxon>Eukaryota</taxon>
        <taxon>Metazoa</taxon>
        <taxon>Spiralia</taxon>
        <taxon>Gnathifera</taxon>
        <taxon>Rotifera</taxon>
        <taxon>Eurotatoria</taxon>
        <taxon>Monogononta</taxon>
        <taxon>Pseudotrocha</taxon>
        <taxon>Ploima</taxon>
        <taxon>Brachionidae</taxon>
        <taxon>Brachionus</taxon>
    </lineage>
</organism>
<evidence type="ECO:0000259" key="5">
    <source>
        <dbReference type="PROSITE" id="PS50600"/>
    </source>
</evidence>
<dbReference type="Gene3D" id="3.40.395.10">
    <property type="entry name" value="Adenoviral Proteinase, Chain A"/>
    <property type="match status" value="1"/>
</dbReference>
<dbReference type="PROSITE" id="PS50600">
    <property type="entry name" value="ULP_PROTEASE"/>
    <property type="match status" value="1"/>
</dbReference>
<evidence type="ECO:0000313" key="7">
    <source>
        <dbReference type="Proteomes" id="UP000663879"/>
    </source>
</evidence>
<dbReference type="Proteomes" id="UP000663879">
    <property type="component" value="Unassembled WGS sequence"/>
</dbReference>
<evidence type="ECO:0000256" key="2">
    <source>
        <dbReference type="ARBA" id="ARBA00022670"/>
    </source>
</evidence>
<dbReference type="Pfam" id="PF02902">
    <property type="entry name" value="Peptidase_C48"/>
    <property type="match status" value="1"/>
</dbReference>
<dbReference type="InterPro" id="IPR003653">
    <property type="entry name" value="Peptidase_C48_C"/>
</dbReference>
<dbReference type="GO" id="GO:0006508">
    <property type="term" value="P:proteolysis"/>
    <property type="evidence" value="ECO:0007669"/>
    <property type="project" value="UniProtKB-KW"/>
</dbReference>
<feature type="non-terminal residue" evidence="6">
    <location>
        <position position="1"/>
    </location>
</feature>
<evidence type="ECO:0000313" key="6">
    <source>
        <dbReference type="EMBL" id="CAF0925869.1"/>
    </source>
</evidence>
<name>A0A814BEK4_9BILA</name>
<keyword evidence="2" id="KW-0645">Protease</keyword>
<dbReference type="InterPro" id="IPR038765">
    <property type="entry name" value="Papain-like_cys_pep_sf"/>
</dbReference>
<evidence type="ECO:0000256" key="4">
    <source>
        <dbReference type="ARBA" id="ARBA00022807"/>
    </source>
</evidence>
<dbReference type="GO" id="GO:0005634">
    <property type="term" value="C:nucleus"/>
    <property type="evidence" value="ECO:0007669"/>
    <property type="project" value="TreeGrafter"/>
</dbReference>
<comment type="similarity">
    <text evidence="1">Belongs to the peptidase C48 family.</text>
</comment>
<feature type="domain" description="Ubiquitin-like protease family profile" evidence="5">
    <location>
        <begin position="282"/>
        <end position="439"/>
    </location>
</feature>
<dbReference type="GO" id="GO:0016926">
    <property type="term" value="P:protein desumoylation"/>
    <property type="evidence" value="ECO:0007669"/>
    <property type="project" value="TreeGrafter"/>
</dbReference>
<sequence>ENGNHVDHPNFSSIDTRLLQCLDTVTKRSRNEYGSINSIFRDETNRIIEEDYSIDEIATKMPKFENVKDKLYKARNKDIPTLPKNIQHVDLTSERYSNTKYKTRFLLFDTNDKERIIAYASDNQLQILSKSQRWHIDGTFKCFQFYNQGPRTNNHVEGFHRKIDIDLPQSHPNLYLFVEYMKKLEAETTLNFKRRQFKNDFRKCRLQTELNNLQQNKYFNFHLPQLLGYYLSKFAYLYQYKSDVNEKSIENSVPAITTKISTYKTIVDQTFQNFTAISNFGINLTSVDMDRLKPRTWLNDNLINYYLHLLVWYNKINAFNFESYFYSTLSTRGCLNVKNWFRGVNIFQFDLILIPINMGNHWILATIENFKCKVTVYDSFKHNQNSVLDNLRFYLEMKYREQYNVSLTPHRVFYQEQNIPLQTNTYDCGVFLCKFAYTKSLNSNSFNFLAREMDYYRKNILISIVLNKII</sequence>
<dbReference type="OrthoDB" id="1939479at2759"/>
<comment type="caution">
    <text evidence="6">The sequence shown here is derived from an EMBL/GenBank/DDBJ whole genome shotgun (WGS) entry which is preliminary data.</text>
</comment>
<gene>
    <name evidence="6" type="ORF">OXX778_LOCUS12636</name>
</gene>
<keyword evidence="3" id="KW-0378">Hydrolase</keyword>
<evidence type="ECO:0000256" key="3">
    <source>
        <dbReference type="ARBA" id="ARBA00022801"/>
    </source>
</evidence>
<evidence type="ECO:0000256" key="1">
    <source>
        <dbReference type="ARBA" id="ARBA00005234"/>
    </source>
</evidence>
<dbReference type="AlphaFoldDB" id="A0A814BEK4"/>
<reference evidence="6" key="1">
    <citation type="submission" date="2021-02" db="EMBL/GenBank/DDBJ databases">
        <authorList>
            <person name="Nowell W R."/>
        </authorList>
    </citation>
    <scope>NUCLEOTIDE SEQUENCE</scope>
    <source>
        <strain evidence="6">Ploen Becks lab</strain>
    </source>
</reference>
<dbReference type="PANTHER" id="PTHR12606">
    <property type="entry name" value="SENTRIN/SUMO-SPECIFIC PROTEASE"/>
    <property type="match status" value="1"/>
</dbReference>
<proteinExistence type="inferred from homology"/>
<dbReference type="GO" id="GO:0016929">
    <property type="term" value="F:deSUMOylase activity"/>
    <property type="evidence" value="ECO:0007669"/>
    <property type="project" value="TreeGrafter"/>
</dbReference>
<protein>
    <recommendedName>
        <fullName evidence="5">Ubiquitin-like protease family profile domain-containing protein</fullName>
    </recommendedName>
</protein>